<protein>
    <submittedName>
        <fullName evidence="1">14559_t:CDS:1</fullName>
    </submittedName>
</protein>
<evidence type="ECO:0000313" key="2">
    <source>
        <dbReference type="Proteomes" id="UP000789901"/>
    </source>
</evidence>
<dbReference type="Proteomes" id="UP000789901">
    <property type="component" value="Unassembled WGS sequence"/>
</dbReference>
<evidence type="ECO:0000313" key="1">
    <source>
        <dbReference type="EMBL" id="CAG8491922.1"/>
    </source>
</evidence>
<gene>
    <name evidence="1" type="ORF">GMARGA_LOCUS1761</name>
</gene>
<organism evidence="1 2">
    <name type="scientific">Gigaspora margarita</name>
    <dbReference type="NCBI Taxonomy" id="4874"/>
    <lineage>
        <taxon>Eukaryota</taxon>
        <taxon>Fungi</taxon>
        <taxon>Fungi incertae sedis</taxon>
        <taxon>Mucoromycota</taxon>
        <taxon>Glomeromycotina</taxon>
        <taxon>Glomeromycetes</taxon>
        <taxon>Diversisporales</taxon>
        <taxon>Gigasporaceae</taxon>
        <taxon>Gigaspora</taxon>
    </lineage>
</organism>
<name>A0ABM8W094_GIGMA</name>
<keyword evidence="2" id="KW-1185">Reference proteome</keyword>
<accession>A0ABM8W094</accession>
<dbReference type="EMBL" id="CAJVQB010000490">
    <property type="protein sequence ID" value="CAG8491922.1"/>
    <property type="molecule type" value="Genomic_DNA"/>
</dbReference>
<comment type="caution">
    <text evidence="1">The sequence shown here is derived from an EMBL/GenBank/DDBJ whole genome shotgun (WGS) entry which is preliminary data.</text>
</comment>
<sequence length="40" mass="5014">MDPDEYLLYLHYLLESKVPCHYTTENIRKLKYKTHHYLMI</sequence>
<proteinExistence type="predicted"/>
<reference evidence="1 2" key="1">
    <citation type="submission" date="2021-06" db="EMBL/GenBank/DDBJ databases">
        <authorList>
            <person name="Kallberg Y."/>
            <person name="Tangrot J."/>
            <person name="Rosling A."/>
        </authorList>
    </citation>
    <scope>NUCLEOTIDE SEQUENCE [LARGE SCALE GENOMIC DNA]</scope>
    <source>
        <strain evidence="1 2">120-4 pot B 10/14</strain>
    </source>
</reference>